<evidence type="ECO:0000259" key="3">
    <source>
        <dbReference type="Pfam" id="PF00440"/>
    </source>
</evidence>
<dbReference type="Proteomes" id="UP001500888">
    <property type="component" value="Unassembled WGS sequence"/>
</dbReference>
<evidence type="ECO:0000256" key="1">
    <source>
        <dbReference type="ARBA" id="ARBA00023125"/>
    </source>
</evidence>
<keyword evidence="1" id="KW-0238">DNA-binding</keyword>
<dbReference type="InterPro" id="IPR009057">
    <property type="entry name" value="Homeodomain-like_sf"/>
</dbReference>
<sequence length="478" mass="52139">MSGRKYAKQTTEERLADQKERLIAAAHQLFGTVGFTDTTVADLYGQASVSARTFYECFPGSPRARGRVELLKLVYDRCAQQAIHTVRDAVSHLHKDSPQRTRLAVEAYVLFVTGDPRRARILYREANHGGDYLRPSREQTTTHLATLLGSTNHPQEALIARGVVAALEGLLANEEHTSTTDISAAAMHIARRAFEESEHPLTDESSPLRDKPAPAQPFPTINTTVASTARMYDVLLGGKDNFSVDRDAVRRLIEAMPEAPELAMANRAFMARAVRYCATAVSQIIDLGTGIPTSPNVDEVARQVNPNAVVAGVDNDPIVLSHVRALHAGMHIIDGDVREPEQVIRKLTEIIDFDRPVALVATSLLNFIPDDPGGIVGVFRTMMCPGSMLVVSHGTDEGAPPETVARFREVYAHAESPAVFRSINQIEAIFDGFTLVDPGLVDVQYWRPDGFTDEPLTIRMLGGVGRMGTAVDGEPVSS</sequence>
<dbReference type="Pfam" id="PF00440">
    <property type="entry name" value="TetR_N"/>
    <property type="match status" value="1"/>
</dbReference>
<dbReference type="InterPro" id="IPR006764">
    <property type="entry name" value="SAM_dep_MeTrfase_SAV2177_type"/>
</dbReference>
<keyword evidence="5" id="KW-1185">Reference proteome</keyword>
<reference evidence="5" key="1">
    <citation type="journal article" date="2019" name="Int. J. Syst. Evol. Microbiol.">
        <title>The Global Catalogue of Microorganisms (GCM) 10K type strain sequencing project: providing services to taxonomists for standard genome sequencing and annotation.</title>
        <authorList>
            <consortium name="The Broad Institute Genomics Platform"/>
            <consortium name="The Broad Institute Genome Sequencing Center for Infectious Disease"/>
            <person name="Wu L."/>
            <person name="Ma J."/>
        </authorList>
    </citation>
    <scope>NUCLEOTIDE SEQUENCE [LARGE SCALE GENOMIC DNA]</scope>
    <source>
        <strain evidence="5">JCM 16908</strain>
    </source>
</reference>
<feature type="compositionally biased region" description="Basic and acidic residues" evidence="2">
    <location>
        <begin position="196"/>
        <end position="212"/>
    </location>
</feature>
<evidence type="ECO:0000313" key="4">
    <source>
        <dbReference type="EMBL" id="GAA3843987.1"/>
    </source>
</evidence>
<gene>
    <name evidence="4" type="ORF">GCM10022226_78750</name>
</gene>
<dbReference type="InterPro" id="IPR001647">
    <property type="entry name" value="HTH_TetR"/>
</dbReference>
<dbReference type="SUPFAM" id="SSF46689">
    <property type="entry name" value="Homeodomain-like"/>
    <property type="match status" value="1"/>
</dbReference>
<feature type="region of interest" description="Disordered" evidence="2">
    <location>
        <begin position="196"/>
        <end position="219"/>
    </location>
</feature>
<evidence type="ECO:0000256" key="2">
    <source>
        <dbReference type="SAM" id="MobiDB-lite"/>
    </source>
</evidence>
<dbReference type="Gene3D" id="3.40.50.150">
    <property type="entry name" value="Vaccinia Virus protein VP39"/>
    <property type="match status" value="1"/>
</dbReference>
<name>A0ABP7JFM3_9ACTN</name>
<accession>A0ABP7JFM3</accession>
<evidence type="ECO:0000313" key="5">
    <source>
        <dbReference type="Proteomes" id="UP001500888"/>
    </source>
</evidence>
<dbReference type="RefSeq" id="WP_344952815.1">
    <property type="nucleotide sequence ID" value="NZ_BAAAZR010000059.1"/>
</dbReference>
<organism evidence="4 5">
    <name type="scientific">Sphaerisporangium flaviroseum</name>
    <dbReference type="NCBI Taxonomy" id="509199"/>
    <lineage>
        <taxon>Bacteria</taxon>
        <taxon>Bacillati</taxon>
        <taxon>Actinomycetota</taxon>
        <taxon>Actinomycetes</taxon>
        <taxon>Streptosporangiales</taxon>
        <taxon>Streptosporangiaceae</taxon>
        <taxon>Sphaerisporangium</taxon>
    </lineage>
</organism>
<dbReference type="SUPFAM" id="SSF53335">
    <property type="entry name" value="S-adenosyl-L-methionine-dependent methyltransferases"/>
    <property type="match status" value="1"/>
</dbReference>
<dbReference type="Pfam" id="PF04672">
    <property type="entry name" value="Methyltransf_19"/>
    <property type="match status" value="1"/>
</dbReference>
<proteinExistence type="predicted"/>
<feature type="domain" description="HTH tetR-type" evidence="3">
    <location>
        <begin position="22"/>
        <end position="59"/>
    </location>
</feature>
<comment type="caution">
    <text evidence="4">The sequence shown here is derived from an EMBL/GenBank/DDBJ whole genome shotgun (WGS) entry which is preliminary data.</text>
</comment>
<dbReference type="EMBL" id="BAAAZR010000059">
    <property type="protein sequence ID" value="GAA3843987.1"/>
    <property type="molecule type" value="Genomic_DNA"/>
</dbReference>
<dbReference type="Gene3D" id="1.10.357.10">
    <property type="entry name" value="Tetracycline Repressor, domain 2"/>
    <property type="match status" value="1"/>
</dbReference>
<protein>
    <recommendedName>
        <fullName evidence="3">HTH tetR-type domain-containing protein</fullName>
    </recommendedName>
</protein>
<dbReference type="InterPro" id="IPR029063">
    <property type="entry name" value="SAM-dependent_MTases_sf"/>
</dbReference>